<keyword evidence="5" id="KW-1185">Reference proteome</keyword>
<comment type="similarity">
    <text evidence="1">Belongs to the nitroreductase family.</text>
</comment>
<dbReference type="CDD" id="cd02062">
    <property type="entry name" value="Nitro_FMN_reductase"/>
    <property type="match status" value="1"/>
</dbReference>
<dbReference type="Proteomes" id="UP000235589">
    <property type="component" value="Chromosome"/>
</dbReference>
<feature type="domain" description="Nitroreductase" evidence="3">
    <location>
        <begin position="7"/>
        <end position="74"/>
    </location>
</feature>
<dbReference type="GeneID" id="98063438"/>
<gene>
    <name evidence="4" type="ORF">B9O19_02066</name>
</gene>
<name>A0A2K9P605_9FIRM</name>
<keyword evidence="2" id="KW-0560">Oxidoreductase</keyword>
<feature type="domain" description="Nitroreductase" evidence="3">
    <location>
        <begin position="93"/>
        <end position="144"/>
    </location>
</feature>
<dbReference type="RefSeq" id="WP_102366339.1">
    <property type="nucleotide sequence ID" value="NZ_CP020991.1"/>
</dbReference>
<evidence type="ECO:0000259" key="3">
    <source>
        <dbReference type="Pfam" id="PF00881"/>
    </source>
</evidence>
<dbReference type="PANTHER" id="PTHR43673">
    <property type="entry name" value="NAD(P)H NITROREDUCTASE YDGI-RELATED"/>
    <property type="match status" value="1"/>
</dbReference>
<organism evidence="4 5">
    <name type="scientific">Monoglobus pectinilyticus</name>
    <dbReference type="NCBI Taxonomy" id="1981510"/>
    <lineage>
        <taxon>Bacteria</taxon>
        <taxon>Bacillati</taxon>
        <taxon>Bacillota</taxon>
        <taxon>Clostridia</taxon>
        <taxon>Monoglobales</taxon>
        <taxon>Monoglobaceae</taxon>
        <taxon>Monoglobus</taxon>
    </lineage>
</organism>
<protein>
    <submittedName>
        <fullName evidence="4">Nitroreductase</fullName>
    </submittedName>
</protein>
<dbReference type="AlphaFoldDB" id="A0A2K9P605"/>
<reference evidence="4 5" key="1">
    <citation type="submission" date="2017-04" db="EMBL/GenBank/DDBJ databases">
        <title>Monoglobus pectinilyticus 14 draft genome.</title>
        <authorList>
            <person name="Kim C."/>
            <person name="Rosendale D.I."/>
            <person name="Kelly W.J."/>
            <person name="Tannock G.W."/>
            <person name="Patchett M.L."/>
            <person name="Jordens J.Z."/>
        </authorList>
    </citation>
    <scope>NUCLEOTIDE SEQUENCE [LARGE SCALE GENOMIC DNA]</scope>
    <source>
        <strain evidence="4 5">14</strain>
    </source>
</reference>
<evidence type="ECO:0000256" key="1">
    <source>
        <dbReference type="ARBA" id="ARBA00007118"/>
    </source>
</evidence>
<dbReference type="GO" id="GO:0016491">
    <property type="term" value="F:oxidoreductase activity"/>
    <property type="evidence" value="ECO:0007669"/>
    <property type="project" value="UniProtKB-KW"/>
</dbReference>
<dbReference type="OrthoDB" id="9804207at2"/>
<evidence type="ECO:0000313" key="4">
    <source>
        <dbReference type="EMBL" id="AUO20208.1"/>
    </source>
</evidence>
<accession>A0A2K9P605</accession>
<dbReference type="PANTHER" id="PTHR43673:SF10">
    <property type="entry name" value="NADH DEHYDROGENASE_NAD(P)H NITROREDUCTASE XCC3605-RELATED"/>
    <property type="match status" value="1"/>
</dbReference>
<dbReference type="InterPro" id="IPR029479">
    <property type="entry name" value="Nitroreductase"/>
</dbReference>
<dbReference type="KEGG" id="mpec:B9O19_02066"/>
<dbReference type="Gene3D" id="2.20.180.10">
    <property type="entry name" value="putative fmn-dependent nitroreductase like domains"/>
    <property type="match status" value="1"/>
</dbReference>
<dbReference type="InterPro" id="IPR023312">
    <property type="entry name" value="Put_nitroreductase_C_bac"/>
</dbReference>
<evidence type="ECO:0000313" key="5">
    <source>
        <dbReference type="Proteomes" id="UP000235589"/>
    </source>
</evidence>
<dbReference type="InterPro" id="IPR000415">
    <property type="entry name" value="Nitroreductase-like"/>
</dbReference>
<sequence>MNITEAIKNRRTIRKFEQKPVSKDDLIKLIDLTRYAAYGANLQPLKFAVMDNPDEIYPLTRWAAYMTEWEPAPNERPLHYIAILGDTSIKKNFETDAGAAITTMMLAAEEMGLATCWLGAIDRDKIKEMLKTDYQVLYLLAVGYPAQKSKIIDIEDGSIKYFEDENGVINVPKRSLDEIIVNI</sequence>
<dbReference type="SUPFAM" id="SSF55469">
    <property type="entry name" value="FMN-dependent nitroreductase-like"/>
    <property type="match status" value="1"/>
</dbReference>
<dbReference type="Pfam" id="PF00881">
    <property type="entry name" value="Nitroreductase"/>
    <property type="match status" value="2"/>
</dbReference>
<dbReference type="Gene3D" id="3.40.109.10">
    <property type="entry name" value="NADH Oxidase"/>
    <property type="match status" value="1"/>
</dbReference>
<dbReference type="EMBL" id="CP020991">
    <property type="protein sequence ID" value="AUO20208.1"/>
    <property type="molecule type" value="Genomic_DNA"/>
</dbReference>
<proteinExistence type="inferred from homology"/>
<evidence type="ECO:0000256" key="2">
    <source>
        <dbReference type="ARBA" id="ARBA00023002"/>
    </source>
</evidence>